<name>A0A6A6U272_9PEZI</name>
<keyword evidence="3" id="KW-1185">Reference proteome</keyword>
<feature type="compositionally biased region" description="Polar residues" evidence="1">
    <location>
        <begin position="103"/>
        <end position="116"/>
    </location>
</feature>
<dbReference type="Proteomes" id="UP000799302">
    <property type="component" value="Unassembled WGS sequence"/>
</dbReference>
<feature type="compositionally biased region" description="Polar residues" evidence="1">
    <location>
        <begin position="52"/>
        <end position="67"/>
    </location>
</feature>
<feature type="region of interest" description="Disordered" evidence="1">
    <location>
        <begin position="1"/>
        <end position="67"/>
    </location>
</feature>
<evidence type="ECO:0000313" key="2">
    <source>
        <dbReference type="EMBL" id="KAF2665054.1"/>
    </source>
</evidence>
<proteinExistence type="predicted"/>
<reference evidence="2" key="1">
    <citation type="journal article" date="2020" name="Stud. Mycol.">
        <title>101 Dothideomycetes genomes: a test case for predicting lifestyles and emergence of pathogens.</title>
        <authorList>
            <person name="Haridas S."/>
            <person name="Albert R."/>
            <person name="Binder M."/>
            <person name="Bloem J."/>
            <person name="Labutti K."/>
            <person name="Salamov A."/>
            <person name="Andreopoulos B."/>
            <person name="Baker S."/>
            <person name="Barry K."/>
            <person name="Bills G."/>
            <person name="Bluhm B."/>
            <person name="Cannon C."/>
            <person name="Castanera R."/>
            <person name="Culley D."/>
            <person name="Daum C."/>
            <person name="Ezra D."/>
            <person name="Gonzalez J."/>
            <person name="Henrissat B."/>
            <person name="Kuo A."/>
            <person name="Liang C."/>
            <person name="Lipzen A."/>
            <person name="Lutzoni F."/>
            <person name="Magnuson J."/>
            <person name="Mondo S."/>
            <person name="Nolan M."/>
            <person name="Ohm R."/>
            <person name="Pangilinan J."/>
            <person name="Park H.-J."/>
            <person name="Ramirez L."/>
            <person name="Alfaro M."/>
            <person name="Sun H."/>
            <person name="Tritt A."/>
            <person name="Yoshinaga Y."/>
            <person name="Zwiers L.-H."/>
            <person name="Turgeon B."/>
            <person name="Goodwin S."/>
            <person name="Spatafora J."/>
            <person name="Crous P."/>
            <person name="Grigoriev I."/>
        </authorList>
    </citation>
    <scope>NUCLEOTIDE SEQUENCE</scope>
    <source>
        <strain evidence="2">CBS 115976</strain>
    </source>
</reference>
<protein>
    <submittedName>
        <fullName evidence="2">Uncharacterized protein</fullName>
    </submittedName>
</protein>
<organism evidence="2 3">
    <name type="scientific">Microthyrium microscopicum</name>
    <dbReference type="NCBI Taxonomy" id="703497"/>
    <lineage>
        <taxon>Eukaryota</taxon>
        <taxon>Fungi</taxon>
        <taxon>Dikarya</taxon>
        <taxon>Ascomycota</taxon>
        <taxon>Pezizomycotina</taxon>
        <taxon>Dothideomycetes</taxon>
        <taxon>Dothideomycetes incertae sedis</taxon>
        <taxon>Microthyriales</taxon>
        <taxon>Microthyriaceae</taxon>
        <taxon>Microthyrium</taxon>
    </lineage>
</organism>
<dbReference type="EMBL" id="MU004241">
    <property type="protein sequence ID" value="KAF2665054.1"/>
    <property type="molecule type" value="Genomic_DNA"/>
</dbReference>
<gene>
    <name evidence="2" type="ORF">BT63DRAFT_83809</name>
</gene>
<dbReference type="AlphaFoldDB" id="A0A6A6U272"/>
<accession>A0A6A6U272</accession>
<evidence type="ECO:0000256" key="1">
    <source>
        <dbReference type="SAM" id="MobiDB-lite"/>
    </source>
</evidence>
<feature type="compositionally biased region" description="Polar residues" evidence="1">
    <location>
        <begin position="27"/>
        <end position="43"/>
    </location>
</feature>
<sequence>MEKNTEESLQTGKGSRIKPLRREDSLPTKSQTEGAASGSSTDLRNARGPRQDLTSTIETSSPSDQSLSEFLKSKYKEFCANHDKRETQRAKEYAEYRQARLTKMNTNPHQTATESPPNYDDLYPR</sequence>
<evidence type="ECO:0000313" key="3">
    <source>
        <dbReference type="Proteomes" id="UP000799302"/>
    </source>
</evidence>
<feature type="region of interest" description="Disordered" evidence="1">
    <location>
        <begin position="102"/>
        <end position="125"/>
    </location>
</feature>